<dbReference type="GeneID" id="17300303"/>
<keyword evidence="1" id="KW-0175">Coiled coil</keyword>
<reference evidence="4" key="3">
    <citation type="submission" date="2015-06" db="UniProtKB">
        <authorList>
            <consortium name="EnsemblProtists"/>
        </authorList>
    </citation>
    <scope>IDENTIFICATION</scope>
</reference>
<feature type="region of interest" description="Disordered" evidence="2">
    <location>
        <begin position="183"/>
        <end position="202"/>
    </location>
</feature>
<dbReference type="RefSeq" id="XP_005830551.1">
    <property type="nucleotide sequence ID" value="XM_005830494.1"/>
</dbReference>
<proteinExistence type="predicted"/>
<dbReference type="HOGENOM" id="CLU_089496_0_0_1"/>
<evidence type="ECO:0000256" key="2">
    <source>
        <dbReference type="SAM" id="MobiDB-lite"/>
    </source>
</evidence>
<dbReference type="KEGG" id="gtt:GUITHDRAFT_110377"/>
<evidence type="ECO:0000313" key="4">
    <source>
        <dbReference type="EnsemblProtists" id="EKX43571"/>
    </source>
</evidence>
<evidence type="ECO:0000313" key="3">
    <source>
        <dbReference type="EMBL" id="EKX43571.1"/>
    </source>
</evidence>
<sequence>MQEMEKEVLLQDKEKEKELLLKEKEKEKELLLKDMKRDQRDIANHYKRQLSHHTRREVVDIAQCYQNEAVQSVSQKLPQKYWSLIKRRQISMSNIYWLLESQESFRSAVWKEIGLPEDLAIPTYRGNLDNMLYGQLSDGIHGPSGAFVYLSSKTADVEVRFFSEVAQIFNKKVRFFDDVSADAGENNEAKSDSSAGAARACQ</sequence>
<reference evidence="3 5" key="1">
    <citation type="journal article" date="2012" name="Nature">
        <title>Algal genomes reveal evolutionary mosaicism and the fate of nucleomorphs.</title>
        <authorList>
            <consortium name="DOE Joint Genome Institute"/>
            <person name="Curtis B.A."/>
            <person name="Tanifuji G."/>
            <person name="Burki F."/>
            <person name="Gruber A."/>
            <person name="Irimia M."/>
            <person name="Maruyama S."/>
            <person name="Arias M.C."/>
            <person name="Ball S.G."/>
            <person name="Gile G.H."/>
            <person name="Hirakawa Y."/>
            <person name="Hopkins J.F."/>
            <person name="Kuo A."/>
            <person name="Rensing S.A."/>
            <person name="Schmutz J."/>
            <person name="Symeonidi A."/>
            <person name="Elias M."/>
            <person name="Eveleigh R.J."/>
            <person name="Herman E.K."/>
            <person name="Klute M.J."/>
            <person name="Nakayama T."/>
            <person name="Obornik M."/>
            <person name="Reyes-Prieto A."/>
            <person name="Armbrust E.V."/>
            <person name="Aves S.J."/>
            <person name="Beiko R.G."/>
            <person name="Coutinho P."/>
            <person name="Dacks J.B."/>
            <person name="Durnford D.G."/>
            <person name="Fast N.M."/>
            <person name="Green B.R."/>
            <person name="Grisdale C.J."/>
            <person name="Hempel F."/>
            <person name="Henrissat B."/>
            <person name="Hoppner M.P."/>
            <person name="Ishida K."/>
            <person name="Kim E."/>
            <person name="Koreny L."/>
            <person name="Kroth P.G."/>
            <person name="Liu Y."/>
            <person name="Malik S.B."/>
            <person name="Maier U.G."/>
            <person name="McRose D."/>
            <person name="Mock T."/>
            <person name="Neilson J.A."/>
            <person name="Onodera N.T."/>
            <person name="Poole A.M."/>
            <person name="Pritham E.J."/>
            <person name="Richards T.A."/>
            <person name="Rocap G."/>
            <person name="Roy S.W."/>
            <person name="Sarai C."/>
            <person name="Schaack S."/>
            <person name="Shirato S."/>
            <person name="Slamovits C.H."/>
            <person name="Spencer D.F."/>
            <person name="Suzuki S."/>
            <person name="Worden A.Z."/>
            <person name="Zauner S."/>
            <person name="Barry K."/>
            <person name="Bell C."/>
            <person name="Bharti A.K."/>
            <person name="Crow J.A."/>
            <person name="Grimwood J."/>
            <person name="Kramer R."/>
            <person name="Lindquist E."/>
            <person name="Lucas S."/>
            <person name="Salamov A."/>
            <person name="McFadden G.I."/>
            <person name="Lane C.E."/>
            <person name="Keeling P.J."/>
            <person name="Gray M.W."/>
            <person name="Grigoriev I.V."/>
            <person name="Archibald J.M."/>
        </authorList>
    </citation>
    <scope>NUCLEOTIDE SEQUENCE</scope>
    <source>
        <strain evidence="3 5">CCMP2712</strain>
    </source>
</reference>
<dbReference type="Proteomes" id="UP000011087">
    <property type="component" value="Unassembled WGS sequence"/>
</dbReference>
<dbReference type="PaxDb" id="55529-EKX43571"/>
<dbReference type="EnsemblProtists" id="EKX43571">
    <property type="protein sequence ID" value="EKX43571"/>
    <property type="gene ID" value="GUITHDRAFT_110377"/>
</dbReference>
<evidence type="ECO:0000256" key="1">
    <source>
        <dbReference type="SAM" id="Coils"/>
    </source>
</evidence>
<name>L1J4Y4_GUITC</name>
<evidence type="ECO:0000313" key="5">
    <source>
        <dbReference type="Proteomes" id="UP000011087"/>
    </source>
</evidence>
<protein>
    <submittedName>
        <fullName evidence="3 4">Uncharacterized protein</fullName>
    </submittedName>
</protein>
<gene>
    <name evidence="3" type="ORF">GUITHDRAFT_110377</name>
</gene>
<accession>L1J4Y4</accession>
<dbReference type="AlphaFoldDB" id="L1J4Y4"/>
<reference evidence="5" key="2">
    <citation type="submission" date="2012-11" db="EMBL/GenBank/DDBJ databases">
        <authorList>
            <person name="Kuo A."/>
            <person name="Curtis B.A."/>
            <person name="Tanifuji G."/>
            <person name="Burki F."/>
            <person name="Gruber A."/>
            <person name="Irimia M."/>
            <person name="Maruyama S."/>
            <person name="Arias M.C."/>
            <person name="Ball S.G."/>
            <person name="Gile G.H."/>
            <person name="Hirakawa Y."/>
            <person name="Hopkins J.F."/>
            <person name="Rensing S.A."/>
            <person name="Schmutz J."/>
            <person name="Symeonidi A."/>
            <person name="Elias M."/>
            <person name="Eveleigh R.J."/>
            <person name="Herman E.K."/>
            <person name="Klute M.J."/>
            <person name="Nakayama T."/>
            <person name="Obornik M."/>
            <person name="Reyes-Prieto A."/>
            <person name="Armbrust E.V."/>
            <person name="Aves S.J."/>
            <person name="Beiko R.G."/>
            <person name="Coutinho P."/>
            <person name="Dacks J.B."/>
            <person name="Durnford D.G."/>
            <person name="Fast N.M."/>
            <person name="Green B.R."/>
            <person name="Grisdale C."/>
            <person name="Hempe F."/>
            <person name="Henrissat B."/>
            <person name="Hoppner M.P."/>
            <person name="Ishida K.-I."/>
            <person name="Kim E."/>
            <person name="Koreny L."/>
            <person name="Kroth P.G."/>
            <person name="Liu Y."/>
            <person name="Malik S.-B."/>
            <person name="Maier U.G."/>
            <person name="McRose D."/>
            <person name="Mock T."/>
            <person name="Neilson J.A."/>
            <person name="Onodera N.T."/>
            <person name="Poole A.M."/>
            <person name="Pritham E.J."/>
            <person name="Richards T.A."/>
            <person name="Rocap G."/>
            <person name="Roy S.W."/>
            <person name="Sarai C."/>
            <person name="Schaack S."/>
            <person name="Shirato S."/>
            <person name="Slamovits C.H."/>
            <person name="Spencer D.F."/>
            <person name="Suzuki S."/>
            <person name="Worden A.Z."/>
            <person name="Zauner S."/>
            <person name="Barry K."/>
            <person name="Bell C."/>
            <person name="Bharti A.K."/>
            <person name="Crow J.A."/>
            <person name="Grimwood J."/>
            <person name="Kramer R."/>
            <person name="Lindquist E."/>
            <person name="Lucas S."/>
            <person name="Salamov A."/>
            <person name="McFadden G.I."/>
            <person name="Lane C.E."/>
            <person name="Keeling P.J."/>
            <person name="Gray M.W."/>
            <person name="Grigoriev I.V."/>
            <person name="Archibald J.M."/>
        </authorList>
    </citation>
    <scope>NUCLEOTIDE SEQUENCE</scope>
    <source>
        <strain evidence="5">CCMP2712</strain>
    </source>
</reference>
<feature type="coiled-coil region" evidence="1">
    <location>
        <begin position="10"/>
        <end position="41"/>
    </location>
</feature>
<organism evidence="3">
    <name type="scientific">Guillardia theta (strain CCMP2712)</name>
    <name type="common">Cryptophyte</name>
    <dbReference type="NCBI Taxonomy" id="905079"/>
    <lineage>
        <taxon>Eukaryota</taxon>
        <taxon>Cryptophyceae</taxon>
        <taxon>Pyrenomonadales</taxon>
        <taxon>Geminigeraceae</taxon>
        <taxon>Guillardia</taxon>
    </lineage>
</organism>
<keyword evidence="5" id="KW-1185">Reference proteome</keyword>
<dbReference type="EMBL" id="JH993009">
    <property type="protein sequence ID" value="EKX43571.1"/>
    <property type="molecule type" value="Genomic_DNA"/>
</dbReference>